<dbReference type="PANTHER" id="PTHR47990">
    <property type="entry name" value="2-OXOGLUTARATE (2OG) AND FE(II)-DEPENDENT OXYGENASE SUPERFAMILY PROTEIN-RELATED"/>
    <property type="match status" value="1"/>
</dbReference>
<dbReference type="PROSITE" id="PS51471">
    <property type="entry name" value="FE2OG_OXY"/>
    <property type="match status" value="1"/>
</dbReference>
<sequence length="124" mass="13467">MGFLKYPGLEKVEAEVGQVSHTNKGTLMFLYATTDGLQAFASGDDDRGAATTNTWVPPRPDCLVVNVGDSLRLLSGRKFKPCLHHMVPHANAVGKARYSSAFFLVPSETALLGLGDGWICTRWN</sequence>
<protein>
    <recommendedName>
        <fullName evidence="2">Fe2OG dioxygenase domain-containing protein</fullName>
    </recommendedName>
</protein>
<organism evidence="3 4">
    <name type="scientific">Apiospora rasikravindrae</name>
    <dbReference type="NCBI Taxonomy" id="990691"/>
    <lineage>
        <taxon>Eukaryota</taxon>
        <taxon>Fungi</taxon>
        <taxon>Dikarya</taxon>
        <taxon>Ascomycota</taxon>
        <taxon>Pezizomycotina</taxon>
        <taxon>Sordariomycetes</taxon>
        <taxon>Xylariomycetidae</taxon>
        <taxon>Amphisphaeriales</taxon>
        <taxon>Apiosporaceae</taxon>
        <taxon>Apiospora</taxon>
    </lineage>
</organism>
<evidence type="ECO:0000313" key="4">
    <source>
        <dbReference type="Proteomes" id="UP001444661"/>
    </source>
</evidence>
<evidence type="ECO:0000313" key="3">
    <source>
        <dbReference type="EMBL" id="KAK8040171.1"/>
    </source>
</evidence>
<name>A0ABR1T0R8_9PEZI</name>
<dbReference type="InterPro" id="IPR044861">
    <property type="entry name" value="IPNS-like_FE2OG_OXY"/>
</dbReference>
<accession>A0ABR1T0R8</accession>
<keyword evidence="4" id="KW-1185">Reference proteome</keyword>
<dbReference type="Pfam" id="PF03171">
    <property type="entry name" value="2OG-FeII_Oxy"/>
    <property type="match status" value="1"/>
</dbReference>
<feature type="domain" description="Fe2OG dioxygenase" evidence="2">
    <location>
        <begin position="1"/>
        <end position="106"/>
    </location>
</feature>
<evidence type="ECO:0000259" key="2">
    <source>
        <dbReference type="PROSITE" id="PS51471"/>
    </source>
</evidence>
<comment type="caution">
    <text evidence="3">The sequence shown here is derived from an EMBL/GenBank/DDBJ whole genome shotgun (WGS) entry which is preliminary data.</text>
</comment>
<dbReference type="InterPro" id="IPR005123">
    <property type="entry name" value="Oxoglu/Fe-dep_dioxygenase_dom"/>
</dbReference>
<dbReference type="Gene3D" id="2.60.120.330">
    <property type="entry name" value="B-lactam Antibiotic, Isopenicillin N Synthase, Chain"/>
    <property type="match status" value="1"/>
</dbReference>
<evidence type="ECO:0000256" key="1">
    <source>
        <dbReference type="ARBA" id="ARBA00008056"/>
    </source>
</evidence>
<reference evidence="3 4" key="1">
    <citation type="submission" date="2023-01" db="EMBL/GenBank/DDBJ databases">
        <title>Analysis of 21 Apiospora genomes using comparative genomics revels a genus with tremendous synthesis potential of carbohydrate active enzymes and secondary metabolites.</title>
        <authorList>
            <person name="Sorensen T."/>
        </authorList>
    </citation>
    <scope>NUCLEOTIDE SEQUENCE [LARGE SCALE GENOMIC DNA]</scope>
    <source>
        <strain evidence="3 4">CBS 33761</strain>
    </source>
</reference>
<dbReference type="InterPro" id="IPR027443">
    <property type="entry name" value="IPNS-like_sf"/>
</dbReference>
<gene>
    <name evidence="3" type="ORF">PG993_008582</name>
</gene>
<dbReference type="InterPro" id="IPR050231">
    <property type="entry name" value="Iron_ascorbate_oxido_reductase"/>
</dbReference>
<comment type="similarity">
    <text evidence="1">Belongs to the iron/ascorbate-dependent oxidoreductase family.</text>
</comment>
<dbReference type="EMBL" id="JAQQWK010000006">
    <property type="protein sequence ID" value="KAK8040171.1"/>
    <property type="molecule type" value="Genomic_DNA"/>
</dbReference>
<proteinExistence type="inferred from homology"/>
<dbReference type="Proteomes" id="UP001444661">
    <property type="component" value="Unassembled WGS sequence"/>
</dbReference>
<dbReference type="SUPFAM" id="SSF51197">
    <property type="entry name" value="Clavaminate synthase-like"/>
    <property type="match status" value="1"/>
</dbReference>